<evidence type="ECO:0000313" key="6">
    <source>
        <dbReference type="EMBL" id="VAW47906.1"/>
    </source>
</evidence>
<dbReference type="CDD" id="cd18093">
    <property type="entry name" value="SpoU-like_TrmJ"/>
    <property type="match status" value="1"/>
</dbReference>
<evidence type="ECO:0000256" key="4">
    <source>
        <dbReference type="ARBA" id="ARBA00022691"/>
    </source>
</evidence>
<dbReference type="InterPro" id="IPR029026">
    <property type="entry name" value="tRNA_m1G_MTases_N"/>
</dbReference>
<evidence type="ECO:0000259" key="5">
    <source>
        <dbReference type="Pfam" id="PF00588"/>
    </source>
</evidence>
<accession>A0A3B0WUB5</accession>
<reference evidence="6" key="1">
    <citation type="submission" date="2018-06" db="EMBL/GenBank/DDBJ databases">
        <authorList>
            <person name="Zhirakovskaya E."/>
        </authorList>
    </citation>
    <scope>NUCLEOTIDE SEQUENCE</scope>
</reference>
<dbReference type="GO" id="GO:0005829">
    <property type="term" value="C:cytosol"/>
    <property type="evidence" value="ECO:0007669"/>
    <property type="project" value="TreeGrafter"/>
</dbReference>
<dbReference type="Pfam" id="PF00588">
    <property type="entry name" value="SpoU_methylase"/>
    <property type="match status" value="1"/>
</dbReference>
<name>A0A3B0WUB5_9ZZZZ</name>
<feature type="domain" description="tRNA/rRNA methyltransferase SpoU type" evidence="5">
    <location>
        <begin position="14"/>
        <end position="163"/>
    </location>
</feature>
<evidence type="ECO:0000256" key="1">
    <source>
        <dbReference type="ARBA" id="ARBA00007228"/>
    </source>
</evidence>
<dbReference type="InterPro" id="IPR029028">
    <property type="entry name" value="Alpha/beta_knot_MTases"/>
</dbReference>
<keyword evidence="2 6" id="KW-0489">Methyltransferase</keyword>
<protein>
    <submittedName>
        <fullName evidence="6">tRNA (Cytidine(32)/uridine(32)-2'-O)-methyltransferase</fullName>
        <ecNumber evidence="6">2.1.1.200</ecNumber>
    </submittedName>
</protein>
<dbReference type="Gene3D" id="1.10.8.590">
    <property type="match status" value="1"/>
</dbReference>
<evidence type="ECO:0000256" key="2">
    <source>
        <dbReference type="ARBA" id="ARBA00022603"/>
    </source>
</evidence>
<organism evidence="6">
    <name type="scientific">hydrothermal vent metagenome</name>
    <dbReference type="NCBI Taxonomy" id="652676"/>
    <lineage>
        <taxon>unclassified sequences</taxon>
        <taxon>metagenomes</taxon>
        <taxon>ecological metagenomes</taxon>
    </lineage>
</organism>
<proteinExistence type="inferred from homology"/>
<dbReference type="PIRSF" id="PIRSF004808">
    <property type="entry name" value="LasT"/>
    <property type="match status" value="1"/>
</dbReference>
<dbReference type="PANTHER" id="PTHR42786:SF2">
    <property type="entry name" value="TRNA (CYTIDINE_URIDINE-2'-O-)-METHYLTRANSFERASE TRMJ"/>
    <property type="match status" value="1"/>
</dbReference>
<dbReference type="EC" id="2.1.1.200" evidence="6"/>
<dbReference type="GO" id="GO:0160206">
    <property type="term" value="F:tRNA (cytidine(32)/uridine(32)-2'-O)-methyltransferase activity"/>
    <property type="evidence" value="ECO:0007669"/>
    <property type="project" value="UniProtKB-EC"/>
</dbReference>
<sequence>FNMNDTVVDRLENIRFALINTSHAGNIGAAARAMKVMGLKQLHLIGPTDYPSAEATARASGADDVLFNADVHDTLDQAIAPCTVVFGTSARNRGMDIPVIDLAEAVTMMIDAAASQKVALLFGKERYGMTNEEMQRCHYLVRLPANPEYSSLNLAAAVQVAAYEIRKQCIEQSVEQLTLLENKSTTVAEVPFADAAKMQSFYEHLFSVMHEVDFMQQQNADSLAQKLRMMFNRLRIEKHEMDILRGFLSAVNKNIKK</sequence>
<dbReference type="InterPro" id="IPR001537">
    <property type="entry name" value="SpoU_MeTrfase"/>
</dbReference>
<feature type="non-terminal residue" evidence="6">
    <location>
        <position position="1"/>
    </location>
</feature>
<dbReference type="InterPro" id="IPR004384">
    <property type="entry name" value="RNA_MeTrfase_TrmJ/LasT"/>
</dbReference>
<dbReference type="PANTHER" id="PTHR42786">
    <property type="entry name" value="TRNA/RRNA METHYLTRANSFERASE"/>
    <property type="match status" value="1"/>
</dbReference>
<keyword evidence="3 6" id="KW-0808">Transferase</keyword>
<dbReference type="GO" id="GO:0002128">
    <property type="term" value="P:tRNA nucleoside ribose methylation"/>
    <property type="evidence" value="ECO:0007669"/>
    <property type="project" value="TreeGrafter"/>
</dbReference>
<comment type="similarity">
    <text evidence="1">Belongs to the class IV-like SAM-binding methyltransferase superfamily. RNA methyltransferase TrmH family.</text>
</comment>
<dbReference type="NCBIfam" id="TIGR00050">
    <property type="entry name" value="rRNA_methyl_1"/>
    <property type="match status" value="1"/>
</dbReference>
<keyword evidence="4" id="KW-0949">S-adenosyl-L-methionine</keyword>
<dbReference type="AlphaFoldDB" id="A0A3B0WUB5"/>
<evidence type="ECO:0000256" key="3">
    <source>
        <dbReference type="ARBA" id="ARBA00022679"/>
    </source>
</evidence>
<dbReference type="SUPFAM" id="SSF75217">
    <property type="entry name" value="alpha/beta knot"/>
    <property type="match status" value="1"/>
</dbReference>
<dbReference type="FunFam" id="3.40.1280.10:FF:000006">
    <property type="entry name" value="Uncharacterized tRNA/rRNA methyltransferase HI_0380"/>
    <property type="match status" value="1"/>
</dbReference>
<dbReference type="GO" id="GO:0003723">
    <property type="term" value="F:RNA binding"/>
    <property type="evidence" value="ECO:0007669"/>
    <property type="project" value="InterPro"/>
</dbReference>
<dbReference type="Gene3D" id="3.40.1280.10">
    <property type="match status" value="1"/>
</dbReference>
<dbReference type="EMBL" id="UOFA01000375">
    <property type="protein sequence ID" value="VAW47906.1"/>
    <property type="molecule type" value="Genomic_DNA"/>
</dbReference>
<gene>
    <name evidence="6" type="ORF">MNBD_GAMMA02-1149</name>
</gene>